<proteinExistence type="predicted"/>
<organism evidence="1 2">
    <name type="scientific">Legionella clemsonensis</name>
    <dbReference type="NCBI Taxonomy" id="1867846"/>
    <lineage>
        <taxon>Bacteria</taxon>
        <taxon>Pseudomonadati</taxon>
        <taxon>Pseudomonadota</taxon>
        <taxon>Gammaproteobacteria</taxon>
        <taxon>Legionellales</taxon>
        <taxon>Legionellaceae</taxon>
        <taxon>Legionella</taxon>
    </lineage>
</organism>
<protein>
    <submittedName>
        <fullName evidence="1">Uncharacterized protein</fullName>
    </submittedName>
</protein>
<dbReference type="AlphaFoldDB" id="A0A222NYA4"/>
<evidence type="ECO:0000313" key="2">
    <source>
        <dbReference type="Proteomes" id="UP000201728"/>
    </source>
</evidence>
<sequence length="163" mass="17926">MHCDIKKFQYSGNQVSGIGSVDITASIYGTTMTLNFPLGKKTDIVKSLSEAEIPLKSVGFTSISIRTPLQETANIKKTLEVLARDGFISQDFAQEIATNYPNGYGGKMDLNNPFKSKSTNALLMLAAPSILNLNAPLEKEARKDKQENTYCGFKPEFLTGKFF</sequence>
<dbReference type="EMBL" id="CP016397">
    <property type="protein sequence ID" value="ASQ44574.1"/>
    <property type="molecule type" value="Genomic_DNA"/>
</dbReference>
<dbReference type="KEGG" id="lcd:clem_00035"/>
<dbReference type="OrthoDB" id="5638204at2"/>
<reference evidence="2" key="1">
    <citation type="submission" date="2016-07" db="EMBL/GenBank/DDBJ databases">
        <authorList>
            <person name="Florea S."/>
            <person name="Webb J.S."/>
            <person name="Jaromczyk J."/>
            <person name="Schardl C.L."/>
        </authorList>
    </citation>
    <scope>NUCLEOTIDE SEQUENCE [LARGE SCALE GENOMIC DNA]</scope>
    <source>
        <strain evidence="2">CDC-D5610</strain>
    </source>
</reference>
<accession>A0A222NYA4</accession>
<dbReference type="Proteomes" id="UP000201728">
    <property type="component" value="Chromosome"/>
</dbReference>
<gene>
    <name evidence="1" type="ORF">clem_00035</name>
</gene>
<evidence type="ECO:0000313" key="1">
    <source>
        <dbReference type="EMBL" id="ASQ44574.1"/>
    </source>
</evidence>
<dbReference type="RefSeq" id="WP_094089732.1">
    <property type="nucleotide sequence ID" value="NZ_CP016397.1"/>
</dbReference>
<name>A0A222NYA4_9GAMM</name>
<keyword evidence="2" id="KW-1185">Reference proteome</keyword>